<dbReference type="GO" id="GO:0004674">
    <property type="term" value="F:protein serine/threonine kinase activity"/>
    <property type="evidence" value="ECO:0007669"/>
    <property type="project" value="UniProtKB-KW"/>
</dbReference>
<dbReference type="InterPro" id="IPR000719">
    <property type="entry name" value="Prot_kinase_dom"/>
</dbReference>
<keyword evidence="9" id="KW-0472">Membrane</keyword>
<sequence>MKCQLLAFYVTCCMLLIIYKMKGKFTEILKLYNLEYLRVYYTAANILLSKNGDVKVADFGVSAQLTRTISRRKTFVGTPFWMAPEVIQNTDGYNEKNRHRSVLFMQADIWSLAITAIEMAKGEPPLADLHPMRLN</sequence>
<dbReference type="InterPro" id="IPR050629">
    <property type="entry name" value="STE20/SPS1-PAK"/>
</dbReference>
<evidence type="ECO:0000256" key="7">
    <source>
        <dbReference type="ARBA" id="ARBA00047899"/>
    </source>
</evidence>
<evidence type="ECO:0000256" key="2">
    <source>
        <dbReference type="ARBA" id="ARBA00022527"/>
    </source>
</evidence>
<comment type="catalytic activity">
    <reaction evidence="8">
        <text>L-seryl-[protein] + ATP = O-phospho-L-seryl-[protein] + ADP + H(+)</text>
        <dbReference type="Rhea" id="RHEA:17989"/>
        <dbReference type="Rhea" id="RHEA-COMP:9863"/>
        <dbReference type="Rhea" id="RHEA-COMP:11604"/>
        <dbReference type="ChEBI" id="CHEBI:15378"/>
        <dbReference type="ChEBI" id="CHEBI:29999"/>
        <dbReference type="ChEBI" id="CHEBI:30616"/>
        <dbReference type="ChEBI" id="CHEBI:83421"/>
        <dbReference type="ChEBI" id="CHEBI:456216"/>
        <dbReference type="EC" id="2.7.11.1"/>
    </reaction>
</comment>
<dbReference type="AlphaFoldDB" id="A0AAN9RQJ2"/>
<keyword evidence="2" id="KW-0723">Serine/threonine-protein kinase</keyword>
<dbReference type="EMBL" id="JAYMYR010000003">
    <property type="protein sequence ID" value="KAK7374943.1"/>
    <property type="molecule type" value="Genomic_DNA"/>
</dbReference>
<evidence type="ECO:0000256" key="8">
    <source>
        <dbReference type="ARBA" id="ARBA00048679"/>
    </source>
</evidence>
<dbReference type="SUPFAM" id="SSF56112">
    <property type="entry name" value="Protein kinase-like (PK-like)"/>
    <property type="match status" value="1"/>
</dbReference>
<keyword evidence="3" id="KW-0808">Transferase</keyword>
<dbReference type="GO" id="GO:0005524">
    <property type="term" value="F:ATP binding"/>
    <property type="evidence" value="ECO:0007669"/>
    <property type="project" value="UniProtKB-KW"/>
</dbReference>
<gene>
    <name evidence="11" type="ORF">VNO80_08386</name>
</gene>
<dbReference type="PANTHER" id="PTHR48012:SF10">
    <property type="entry name" value="FI20177P1"/>
    <property type="match status" value="1"/>
</dbReference>
<keyword evidence="6" id="KW-0067">ATP-binding</keyword>
<evidence type="ECO:0000256" key="1">
    <source>
        <dbReference type="ARBA" id="ARBA00008874"/>
    </source>
</evidence>
<proteinExistence type="inferred from homology"/>
<dbReference type="Gene3D" id="1.10.510.10">
    <property type="entry name" value="Transferase(Phosphotransferase) domain 1"/>
    <property type="match status" value="1"/>
</dbReference>
<feature type="domain" description="Protein kinase" evidence="10">
    <location>
        <begin position="1"/>
        <end position="135"/>
    </location>
</feature>
<name>A0AAN9RQJ2_PHACN</name>
<evidence type="ECO:0000313" key="11">
    <source>
        <dbReference type="EMBL" id="KAK7374943.1"/>
    </source>
</evidence>
<reference evidence="11 12" key="1">
    <citation type="submission" date="2024-01" db="EMBL/GenBank/DDBJ databases">
        <title>The genomes of 5 underutilized Papilionoideae crops provide insights into root nodulation and disease resistanc.</title>
        <authorList>
            <person name="Jiang F."/>
        </authorList>
    </citation>
    <scope>NUCLEOTIDE SEQUENCE [LARGE SCALE GENOMIC DNA]</scope>
    <source>
        <strain evidence="11">JINMINGXINNONG_FW02</strain>
        <tissue evidence="11">Leaves</tissue>
    </source>
</reference>
<dbReference type="Proteomes" id="UP001374584">
    <property type="component" value="Unassembled WGS sequence"/>
</dbReference>
<keyword evidence="9" id="KW-1133">Transmembrane helix</keyword>
<comment type="similarity">
    <text evidence="1">Belongs to the protein kinase superfamily. STE Ser/Thr protein kinase family. STE20 subfamily.</text>
</comment>
<protein>
    <recommendedName>
        <fullName evidence="10">Protein kinase domain-containing protein</fullName>
    </recommendedName>
</protein>
<evidence type="ECO:0000259" key="10">
    <source>
        <dbReference type="PROSITE" id="PS50011"/>
    </source>
</evidence>
<dbReference type="Pfam" id="PF00069">
    <property type="entry name" value="Pkinase"/>
    <property type="match status" value="1"/>
</dbReference>
<evidence type="ECO:0000313" key="12">
    <source>
        <dbReference type="Proteomes" id="UP001374584"/>
    </source>
</evidence>
<comment type="caution">
    <text evidence="11">The sequence shown here is derived from an EMBL/GenBank/DDBJ whole genome shotgun (WGS) entry which is preliminary data.</text>
</comment>
<evidence type="ECO:0000256" key="6">
    <source>
        <dbReference type="ARBA" id="ARBA00022840"/>
    </source>
</evidence>
<keyword evidence="5" id="KW-0418">Kinase</keyword>
<dbReference type="GO" id="GO:0005737">
    <property type="term" value="C:cytoplasm"/>
    <property type="evidence" value="ECO:0007669"/>
    <property type="project" value="TreeGrafter"/>
</dbReference>
<accession>A0AAN9RQJ2</accession>
<dbReference type="PANTHER" id="PTHR48012">
    <property type="entry name" value="STERILE20-LIKE KINASE, ISOFORM B-RELATED"/>
    <property type="match status" value="1"/>
</dbReference>
<evidence type="ECO:0000256" key="3">
    <source>
        <dbReference type="ARBA" id="ARBA00022679"/>
    </source>
</evidence>
<evidence type="ECO:0000256" key="9">
    <source>
        <dbReference type="SAM" id="Phobius"/>
    </source>
</evidence>
<keyword evidence="12" id="KW-1185">Reference proteome</keyword>
<comment type="catalytic activity">
    <reaction evidence="7">
        <text>L-threonyl-[protein] + ATP = O-phospho-L-threonyl-[protein] + ADP + H(+)</text>
        <dbReference type="Rhea" id="RHEA:46608"/>
        <dbReference type="Rhea" id="RHEA-COMP:11060"/>
        <dbReference type="Rhea" id="RHEA-COMP:11605"/>
        <dbReference type="ChEBI" id="CHEBI:15378"/>
        <dbReference type="ChEBI" id="CHEBI:30013"/>
        <dbReference type="ChEBI" id="CHEBI:30616"/>
        <dbReference type="ChEBI" id="CHEBI:61977"/>
        <dbReference type="ChEBI" id="CHEBI:456216"/>
        <dbReference type="EC" id="2.7.11.1"/>
    </reaction>
</comment>
<keyword evidence="4" id="KW-0547">Nucleotide-binding</keyword>
<evidence type="ECO:0000256" key="4">
    <source>
        <dbReference type="ARBA" id="ARBA00022741"/>
    </source>
</evidence>
<evidence type="ECO:0000256" key="5">
    <source>
        <dbReference type="ARBA" id="ARBA00022777"/>
    </source>
</evidence>
<dbReference type="InterPro" id="IPR011009">
    <property type="entry name" value="Kinase-like_dom_sf"/>
</dbReference>
<organism evidence="11 12">
    <name type="scientific">Phaseolus coccineus</name>
    <name type="common">Scarlet runner bean</name>
    <name type="synonym">Phaseolus multiflorus</name>
    <dbReference type="NCBI Taxonomy" id="3886"/>
    <lineage>
        <taxon>Eukaryota</taxon>
        <taxon>Viridiplantae</taxon>
        <taxon>Streptophyta</taxon>
        <taxon>Embryophyta</taxon>
        <taxon>Tracheophyta</taxon>
        <taxon>Spermatophyta</taxon>
        <taxon>Magnoliopsida</taxon>
        <taxon>eudicotyledons</taxon>
        <taxon>Gunneridae</taxon>
        <taxon>Pentapetalae</taxon>
        <taxon>rosids</taxon>
        <taxon>fabids</taxon>
        <taxon>Fabales</taxon>
        <taxon>Fabaceae</taxon>
        <taxon>Papilionoideae</taxon>
        <taxon>50 kb inversion clade</taxon>
        <taxon>NPAAA clade</taxon>
        <taxon>indigoferoid/millettioid clade</taxon>
        <taxon>Phaseoleae</taxon>
        <taxon>Phaseolus</taxon>
    </lineage>
</organism>
<feature type="transmembrane region" description="Helical" evidence="9">
    <location>
        <begin position="6"/>
        <end position="21"/>
    </location>
</feature>
<keyword evidence="9" id="KW-0812">Transmembrane</keyword>
<dbReference type="PROSITE" id="PS50011">
    <property type="entry name" value="PROTEIN_KINASE_DOM"/>
    <property type="match status" value="1"/>
</dbReference>